<dbReference type="CDD" id="cd06261">
    <property type="entry name" value="TM_PBP2"/>
    <property type="match status" value="1"/>
</dbReference>
<dbReference type="EMBL" id="FQZY01000059">
    <property type="protein sequence ID" value="SHK55993.1"/>
    <property type="molecule type" value="Genomic_DNA"/>
</dbReference>
<dbReference type="Proteomes" id="UP000184301">
    <property type="component" value="Unassembled WGS sequence"/>
</dbReference>
<evidence type="ECO:0000313" key="9">
    <source>
        <dbReference type="EMBL" id="SHK55993.1"/>
    </source>
</evidence>
<dbReference type="Gene3D" id="1.10.3720.10">
    <property type="entry name" value="MetI-like"/>
    <property type="match status" value="1"/>
</dbReference>
<evidence type="ECO:0000256" key="4">
    <source>
        <dbReference type="ARBA" id="ARBA00022692"/>
    </source>
</evidence>
<proteinExistence type="inferred from homology"/>
<gene>
    <name evidence="9" type="ORF">SAMN02745243_03223</name>
</gene>
<keyword evidence="10" id="KW-1185">Reference proteome</keyword>
<evidence type="ECO:0000259" key="8">
    <source>
        <dbReference type="PROSITE" id="PS50928"/>
    </source>
</evidence>
<accession>A0A1M6TGE1</accession>
<feature type="transmembrane region" description="Helical" evidence="7">
    <location>
        <begin position="177"/>
        <end position="196"/>
    </location>
</feature>
<dbReference type="RefSeq" id="WP_073112330.1">
    <property type="nucleotide sequence ID" value="NZ_FQZY01000059.1"/>
</dbReference>
<evidence type="ECO:0000313" key="10">
    <source>
        <dbReference type="Proteomes" id="UP000184301"/>
    </source>
</evidence>
<feature type="transmembrane region" description="Helical" evidence="7">
    <location>
        <begin position="281"/>
        <end position="307"/>
    </location>
</feature>
<dbReference type="SUPFAM" id="SSF161098">
    <property type="entry name" value="MetI-like"/>
    <property type="match status" value="1"/>
</dbReference>
<keyword evidence="4 7" id="KW-0812">Transmembrane</keyword>
<dbReference type="Pfam" id="PF00528">
    <property type="entry name" value="BPD_transp_1"/>
    <property type="match status" value="1"/>
</dbReference>
<evidence type="ECO:0000256" key="5">
    <source>
        <dbReference type="ARBA" id="ARBA00022989"/>
    </source>
</evidence>
<dbReference type="InterPro" id="IPR035906">
    <property type="entry name" value="MetI-like_sf"/>
</dbReference>
<dbReference type="AlphaFoldDB" id="A0A1M6TGE1"/>
<keyword evidence="6 7" id="KW-0472">Membrane</keyword>
<comment type="similarity">
    <text evidence="7">Belongs to the binding-protein-dependent transport system permease family.</text>
</comment>
<feature type="transmembrane region" description="Helical" evidence="7">
    <location>
        <begin position="12"/>
        <end position="31"/>
    </location>
</feature>
<dbReference type="InterPro" id="IPR000515">
    <property type="entry name" value="MetI-like"/>
</dbReference>
<dbReference type="PANTHER" id="PTHR43163">
    <property type="entry name" value="DIPEPTIDE TRANSPORT SYSTEM PERMEASE PROTEIN DPPB-RELATED"/>
    <property type="match status" value="1"/>
</dbReference>
<feature type="transmembrane region" description="Helical" evidence="7">
    <location>
        <begin position="134"/>
        <end position="157"/>
    </location>
</feature>
<evidence type="ECO:0000256" key="1">
    <source>
        <dbReference type="ARBA" id="ARBA00004651"/>
    </source>
</evidence>
<comment type="subcellular location">
    <subcellularLocation>
        <location evidence="1 7">Cell membrane</location>
        <topology evidence="1 7">Multi-pass membrane protein</topology>
    </subcellularLocation>
</comment>
<keyword evidence="2 7" id="KW-0813">Transport</keyword>
<reference evidence="9 10" key="1">
    <citation type="submission" date="2016-11" db="EMBL/GenBank/DDBJ databases">
        <authorList>
            <person name="Jaros S."/>
            <person name="Januszkiewicz K."/>
            <person name="Wedrychowicz H."/>
        </authorList>
    </citation>
    <scope>NUCLEOTIDE SEQUENCE [LARGE SCALE GENOMIC DNA]</scope>
    <source>
        <strain evidence="9 10">DSM 15480</strain>
    </source>
</reference>
<evidence type="ECO:0000256" key="2">
    <source>
        <dbReference type="ARBA" id="ARBA00022448"/>
    </source>
</evidence>
<evidence type="ECO:0000256" key="3">
    <source>
        <dbReference type="ARBA" id="ARBA00022475"/>
    </source>
</evidence>
<dbReference type="PANTHER" id="PTHR43163:SF6">
    <property type="entry name" value="DIPEPTIDE TRANSPORT SYSTEM PERMEASE PROTEIN DPPB-RELATED"/>
    <property type="match status" value="1"/>
</dbReference>
<dbReference type="STRING" id="1121950.SAMN02745243_03223"/>
<protein>
    <submittedName>
        <fullName evidence="9">Peptide/nickel transport system permease protein</fullName>
    </submittedName>
</protein>
<name>A0A1M6TGE1_9FIRM</name>
<evidence type="ECO:0000256" key="6">
    <source>
        <dbReference type="ARBA" id="ARBA00023136"/>
    </source>
</evidence>
<dbReference type="OrthoDB" id="9806409at2"/>
<dbReference type="PROSITE" id="PS50928">
    <property type="entry name" value="ABC_TM1"/>
    <property type="match status" value="1"/>
</dbReference>
<feature type="transmembrane region" description="Helical" evidence="7">
    <location>
        <begin position="99"/>
        <end position="122"/>
    </location>
</feature>
<feature type="domain" description="ABC transmembrane type-1" evidence="8">
    <location>
        <begin position="95"/>
        <end position="304"/>
    </location>
</feature>
<keyword evidence="5 7" id="KW-1133">Transmembrane helix</keyword>
<dbReference type="GO" id="GO:0071916">
    <property type="term" value="F:dipeptide transmembrane transporter activity"/>
    <property type="evidence" value="ECO:0007669"/>
    <property type="project" value="TreeGrafter"/>
</dbReference>
<organism evidence="9 10">
    <name type="scientific">Hespellia stercorisuis DSM 15480</name>
    <dbReference type="NCBI Taxonomy" id="1121950"/>
    <lineage>
        <taxon>Bacteria</taxon>
        <taxon>Bacillati</taxon>
        <taxon>Bacillota</taxon>
        <taxon>Clostridia</taxon>
        <taxon>Lachnospirales</taxon>
        <taxon>Lachnospiraceae</taxon>
        <taxon>Hespellia</taxon>
    </lineage>
</organism>
<feature type="transmembrane region" description="Helical" evidence="7">
    <location>
        <begin position="239"/>
        <end position="261"/>
    </location>
</feature>
<evidence type="ECO:0000256" key="7">
    <source>
        <dbReference type="RuleBase" id="RU363032"/>
    </source>
</evidence>
<keyword evidence="3" id="KW-1003">Cell membrane</keyword>
<dbReference type="GO" id="GO:0005886">
    <property type="term" value="C:plasma membrane"/>
    <property type="evidence" value="ECO:0007669"/>
    <property type="project" value="UniProtKB-SubCell"/>
</dbReference>
<dbReference type="Pfam" id="PF19300">
    <property type="entry name" value="BPD_transp_1_N"/>
    <property type="match status" value="1"/>
</dbReference>
<sequence length="316" mass="34443">MPSYILKRILSLIPVFFVMSVVIFLVVYLIPGGPAASLLGMEASQDQINALNTELGFNRPFLVQYGDWVMNVLRGDWGTSYLLKQPVLQAIGEHFAPTMSLAVCAEIFTLIFSIPFGILAAYKHGTTVDTVTVSVSMVGVAIPGFLLSMFLMLLFGVTLKWLPVAGYAAMSEGFGQHLRYLLLPAISLGVAQAAYITRMTRSSMMDVLYMGYIRTARAKGVRESAVVFKHMLKNAAPTILTAIGQSFGGLITGTIVTETLFNIPGLGMLIISSINQRDVFVIQGVVLFVTLVYVLVNLVVDLTYGLVDPRIQMGKK</sequence>
<dbReference type="InterPro" id="IPR045621">
    <property type="entry name" value="BPD_transp_1_N"/>
</dbReference>